<organism evidence="1 2">
    <name type="scientific">Priestia koreensis</name>
    <dbReference type="NCBI Taxonomy" id="284581"/>
    <lineage>
        <taxon>Bacteria</taxon>
        <taxon>Bacillati</taxon>
        <taxon>Bacillota</taxon>
        <taxon>Bacilli</taxon>
        <taxon>Bacillales</taxon>
        <taxon>Bacillaceae</taxon>
        <taxon>Priestia</taxon>
    </lineage>
</organism>
<reference evidence="2" key="1">
    <citation type="submission" date="2015-08" db="EMBL/GenBank/DDBJ databases">
        <title>Fjat-14210 dsm16467.</title>
        <authorList>
            <person name="Liu B."/>
            <person name="Wang J."/>
            <person name="Zhu Y."/>
            <person name="Liu G."/>
            <person name="Chen Q."/>
            <person name="Chen Z."/>
            <person name="Lan J."/>
            <person name="Che J."/>
            <person name="Ge C."/>
            <person name="Shi H."/>
            <person name="Pan Z."/>
            <person name="Liu X."/>
        </authorList>
    </citation>
    <scope>NUCLEOTIDE SEQUENCE [LARGE SCALE GENOMIC DNA]</scope>
    <source>
        <strain evidence="2">DSM 16467</strain>
    </source>
</reference>
<evidence type="ECO:0000313" key="2">
    <source>
        <dbReference type="Proteomes" id="UP000037558"/>
    </source>
</evidence>
<accession>A0A0M0KY52</accession>
<comment type="caution">
    <text evidence="1">The sequence shown here is derived from an EMBL/GenBank/DDBJ whole genome shotgun (WGS) entry which is preliminary data.</text>
</comment>
<gene>
    <name evidence="1" type="ORF">AMD01_15475</name>
</gene>
<name>A0A0M0KY52_9BACI</name>
<dbReference type="EMBL" id="LILC01000020">
    <property type="protein sequence ID" value="KOO43755.1"/>
    <property type="molecule type" value="Genomic_DNA"/>
</dbReference>
<dbReference type="PATRIC" id="fig|284581.3.peg.239"/>
<dbReference type="STRING" id="284581.AMD01_15475"/>
<keyword evidence="2" id="KW-1185">Reference proteome</keyword>
<dbReference type="RefSeq" id="WP_053402339.1">
    <property type="nucleotide sequence ID" value="NZ_LILC01000020.1"/>
</dbReference>
<evidence type="ECO:0000313" key="1">
    <source>
        <dbReference type="EMBL" id="KOO43755.1"/>
    </source>
</evidence>
<dbReference type="AlphaFoldDB" id="A0A0M0KY52"/>
<protein>
    <submittedName>
        <fullName evidence="1">Uncharacterized protein</fullName>
    </submittedName>
</protein>
<sequence>MICSYCEKENLVSADLCYFCQAPLNKKRPRLKELVFIEQAELSYQHLIEFHTYDILVLLRLVREERSKSYNLMRTLQKAPEGLVVDNDTLSYAESEYQRYTARMKVLEGILIDRMGYKPKRVDNHLLEKLRVKIEKP</sequence>
<dbReference type="OrthoDB" id="2881631at2"/>
<proteinExistence type="predicted"/>
<dbReference type="Proteomes" id="UP000037558">
    <property type="component" value="Unassembled WGS sequence"/>
</dbReference>